<keyword evidence="2" id="KW-0328">Glycosyltransferase</keyword>
<sequence length="330" mass="36562">MSQPRVAILGKSRSILTWFDDTLDGFRQQGCEVAAVSFQADTPAERISQKRGEGKELHNPEVVRRSAAELAAFSPDLVLVLNKAGVPEPAAEAWKKAVRPGVPVVGWLCDCINRVPQQQIPAFDGVYYFDSHCIPVLEQFYAAHDRPAWLKYLPLAVNPARYPFRKPAKTVPKLVFAGKCSPHRHKIFAEMRSVGIALDLYGPGSRNWLRPWRNRRLSSETIAELYRAHVAVLNLPQPGNTERGLNLRAFEIPAAGGIGTYPDVPDLPLCFLPGKEIIVYKNAADLAARLADLRADPALAAAIIEAGHARVLRDHTFAKRAETVLADWLR</sequence>
<dbReference type="RefSeq" id="WP_211630132.1">
    <property type="nucleotide sequence ID" value="NZ_CP073100.1"/>
</dbReference>
<gene>
    <name evidence="2" type="ORF">KBB96_14345</name>
</gene>
<keyword evidence="3" id="KW-1185">Reference proteome</keyword>
<dbReference type="Proteomes" id="UP000676169">
    <property type="component" value="Chromosome"/>
</dbReference>
<dbReference type="InterPro" id="IPR055259">
    <property type="entry name" value="YkvP/CgeB_Glyco_trans-like"/>
</dbReference>
<dbReference type="GO" id="GO:0016757">
    <property type="term" value="F:glycosyltransferase activity"/>
    <property type="evidence" value="ECO:0007669"/>
    <property type="project" value="UniProtKB-KW"/>
</dbReference>
<dbReference type="EMBL" id="CP073100">
    <property type="protein sequence ID" value="QUE50043.1"/>
    <property type="molecule type" value="Genomic_DNA"/>
</dbReference>
<name>A0A975G6V2_9BACT</name>
<reference evidence="2" key="1">
    <citation type="submission" date="2021-04" db="EMBL/GenBank/DDBJ databases">
        <title>Luteolibacter sp. 32A isolated from the skin of an Anderson's salamander (Ambystoma andersonii).</title>
        <authorList>
            <person name="Spergser J."/>
            <person name="Busse H.-J."/>
        </authorList>
    </citation>
    <scope>NUCLEOTIDE SEQUENCE</scope>
    <source>
        <strain evidence="2">32A</strain>
    </source>
</reference>
<feature type="domain" description="Spore protein YkvP/CgeB glycosyl transferase-like" evidence="1">
    <location>
        <begin position="185"/>
        <end position="326"/>
    </location>
</feature>
<proteinExistence type="predicted"/>
<dbReference type="KEGG" id="lamb:KBB96_14345"/>
<dbReference type="Gene3D" id="3.40.50.2000">
    <property type="entry name" value="Glycogen Phosphorylase B"/>
    <property type="match status" value="1"/>
</dbReference>
<dbReference type="Pfam" id="PF13524">
    <property type="entry name" value="Glyco_trans_1_2"/>
    <property type="match status" value="1"/>
</dbReference>
<accession>A0A975G6V2</accession>
<dbReference type="EC" id="2.4.-.-" evidence="2"/>
<evidence type="ECO:0000313" key="2">
    <source>
        <dbReference type="EMBL" id="QUE50043.1"/>
    </source>
</evidence>
<evidence type="ECO:0000313" key="3">
    <source>
        <dbReference type="Proteomes" id="UP000676169"/>
    </source>
</evidence>
<evidence type="ECO:0000259" key="1">
    <source>
        <dbReference type="Pfam" id="PF13524"/>
    </source>
</evidence>
<dbReference type="SUPFAM" id="SSF53756">
    <property type="entry name" value="UDP-Glycosyltransferase/glycogen phosphorylase"/>
    <property type="match status" value="1"/>
</dbReference>
<protein>
    <submittedName>
        <fullName evidence="2">Glycosyltransferase</fullName>
        <ecNumber evidence="2">2.4.-.-</ecNumber>
    </submittedName>
</protein>
<dbReference type="AlphaFoldDB" id="A0A975G6V2"/>
<organism evidence="2 3">
    <name type="scientific">Luteolibacter ambystomatis</name>
    <dbReference type="NCBI Taxonomy" id="2824561"/>
    <lineage>
        <taxon>Bacteria</taxon>
        <taxon>Pseudomonadati</taxon>
        <taxon>Verrucomicrobiota</taxon>
        <taxon>Verrucomicrobiia</taxon>
        <taxon>Verrucomicrobiales</taxon>
        <taxon>Verrucomicrobiaceae</taxon>
        <taxon>Luteolibacter</taxon>
    </lineage>
</organism>
<keyword evidence="2" id="KW-0808">Transferase</keyword>